<evidence type="ECO:0000256" key="1">
    <source>
        <dbReference type="ARBA" id="ARBA00004141"/>
    </source>
</evidence>
<dbReference type="Proteomes" id="UP000054321">
    <property type="component" value="Unassembled WGS sequence"/>
</dbReference>
<evidence type="ECO:0000313" key="8">
    <source>
        <dbReference type="EMBL" id="KIN06769.1"/>
    </source>
</evidence>
<feature type="transmembrane region" description="Helical" evidence="6">
    <location>
        <begin position="203"/>
        <end position="223"/>
    </location>
</feature>
<dbReference type="SUPFAM" id="SSF103473">
    <property type="entry name" value="MFS general substrate transporter"/>
    <property type="match status" value="1"/>
</dbReference>
<feature type="transmembrane region" description="Helical" evidence="6">
    <location>
        <begin position="455"/>
        <end position="473"/>
    </location>
</feature>
<dbReference type="InterPro" id="IPR050360">
    <property type="entry name" value="MFS_Sugar_Transporters"/>
</dbReference>
<dbReference type="HOGENOM" id="CLU_001265_30_1_1"/>
<feature type="domain" description="Major facilitator superfamily (MFS) profile" evidence="7">
    <location>
        <begin position="35"/>
        <end position="477"/>
    </location>
</feature>
<reference evidence="9" key="2">
    <citation type="submission" date="2015-01" db="EMBL/GenBank/DDBJ databases">
        <title>Evolutionary Origins and Diversification of the Mycorrhizal Mutualists.</title>
        <authorList>
            <consortium name="DOE Joint Genome Institute"/>
            <consortium name="Mycorrhizal Genomics Consortium"/>
            <person name="Kohler A."/>
            <person name="Kuo A."/>
            <person name="Nagy L.G."/>
            <person name="Floudas D."/>
            <person name="Copeland A."/>
            <person name="Barry K.W."/>
            <person name="Cichocki N."/>
            <person name="Veneault-Fourrey C."/>
            <person name="LaButti K."/>
            <person name="Lindquist E.A."/>
            <person name="Lipzen A."/>
            <person name="Lundell T."/>
            <person name="Morin E."/>
            <person name="Murat C."/>
            <person name="Riley R."/>
            <person name="Ohm R."/>
            <person name="Sun H."/>
            <person name="Tunlid A."/>
            <person name="Henrissat B."/>
            <person name="Grigoriev I.V."/>
            <person name="Hibbett D.S."/>
            <person name="Martin F."/>
        </authorList>
    </citation>
    <scope>NUCLEOTIDE SEQUENCE [LARGE SCALE GENOMIC DNA]</scope>
    <source>
        <strain evidence="9">Zn</strain>
    </source>
</reference>
<feature type="transmembrane region" description="Helical" evidence="6">
    <location>
        <begin position="324"/>
        <end position="345"/>
    </location>
</feature>
<feature type="transmembrane region" description="Helical" evidence="6">
    <location>
        <begin position="352"/>
        <end position="372"/>
    </location>
</feature>
<dbReference type="GO" id="GO:0016020">
    <property type="term" value="C:membrane"/>
    <property type="evidence" value="ECO:0007669"/>
    <property type="project" value="UniProtKB-SubCell"/>
</dbReference>
<dbReference type="InterPro" id="IPR005828">
    <property type="entry name" value="MFS_sugar_transport-like"/>
</dbReference>
<keyword evidence="9" id="KW-1185">Reference proteome</keyword>
<feature type="transmembrane region" description="Helical" evidence="6">
    <location>
        <begin position="82"/>
        <end position="102"/>
    </location>
</feature>
<evidence type="ECO:0000313" key="9">
    <source>
        <dbReference type="Proteomes" id="UP000054321"/>
    </source>
</evidence>
<evidence type="ECO:0000259" key="7">
    <source>
        <dbReference type="PROSITE" id="PS50850"/>
    </source>
</evidence>
<feature type="transmembrane region" description="Helical" evidence="6">
    <location>
        <begin position="384"/>
        <end position="407"/>
    </location>
</feature>
<feature type="transmembrane region" description="Helical" evidence="6">
    <location>
        <begin position="114"/>
        <end position="136"/>
    </location>
</feature>
<dbReference type="PROSITE" id="PS50850">
    <property type="entry name" value="MFS"/>
    <property type="match status" value="1"/>
</dbReference>
<dbReference type="AlphaFoldDB" id="A0A0C3D628"/>
<comment type="similarity">
    <text evidence="2">Belongs to the major facilitator superfamily. Sugar transporter (TC 2.A.1.1) family.</text>
</comment>
<reference evidence="8 9" key="1">
    <citation type="submission" date="2014-04" db="EMBL/GenBank/DDBJ databases">
        <authorList>
            <consortium name="DOE Joint Genome Institute"/>
            <person name="Kuo A."/>
            <person name="Martino E."/>
            <person name="Perotto S."/>
            <person name="Kohler A."/>
            <person name="Nagy L.G."/>
            <person name="Floudas D."/>
            <person name="Copeland A."/>
            <person name="Barry K.W."/>
            <person name="Cichocki N."/>
            <person name="Veneault-Fourrey C."/>
            <person name="LaButti K."/>
            <person name="Lindquist E.A."/>
            <person name="Lipzen A."/>
            <person name="Lundell T."/>
            <person name="Morin E."/>
            <person name="Murat C."/>
            <person name="Sun H."/>
            <person name="Tunlid A."/>
            <person name="Henrissat B."/>
            <person name="Grigoriev I.V."/>
            <person name="Hibbett D.S."/>
            <person name="Martin F."/>
            <person name="Nordberg H.P."/>
            <person name="Cantor M.N."/>
            <person name="Hua S.X."/>
        </authorList>
    </citation>
    <scope>NUCLEOTIDE SEQUENCE [LARGE SCALE GENOMIC DNA]</scope>
    <source>
        <strain evidence="8 9">Zn</strain>
    </source>
</reference>
<dbReference type="Gene3D" id="1.20.1250.20">
    <property type="entry name" value="MFS general substrate transporter like domains"/>
    <property type="match status" value="1"/>
</dbReference>
<proteinExistence type="inferred from homology"/>
<dbReference type="GO" id="GO:0005351">
    <property type="term" value="F:carbohydrate:proton symporter activity"/>
    <property type="evidence" value="ECO:0007669"/>
    <property type="project" value="TreeGrafter"/>
</dbReference>
<dbReference type="PANTHER" id="PTHR48022:SF27">
    <property type="entry name" value="MAJOR FACILITATOR SUPERFAMILY (MFS) PROFILE DOMAIN-CONTAINING PROTEIN"/>
    <property type="match status" value="1"/>
</dbReference>
<keyword evidence="5 6" id="KW-0472">Membrane</keyword>
<evidence type="ECO:0000256" key="3">
    <source>
        <dbReference type="ARBA" id="ARBA00022692"/>
    </source>
</evidence>
<dbReference type="InParanoid" id="A0A0C3D628"/>
<keyword evidence="3 6" id="KW-0812">Transmembrane</keyword>
<accession>A0A0C3D628</accession>
<feature type="transmembrane region" description="Helical" evidence="6">
    <location>
        <begin position="30"/>
        <end position="48"/>
    </location>
</feature>
<dbReference type="Pfam" id="PF00083">
    <property type="entry name" value="Sugar_tr"/>
    <property type="match status" value="1"/>
</dbReference>
<dbReference type="OrthoDB" id="6612291at2759"/>
<gene>
    <name evidence="8" type="ORF">OIDMADRAFT_46699</name>
</gene>
<dbReference type="EMBL" id="KN832870">
    <property type="protein sequence ID" value="KIN06769.1"/>
    <property type="molecule type" value="Genomic_DNA"/>
</dbReference>
<keyword evidence="4 6" id="KW-1133">Transmembrane helix</keyword>
<organism evidence="8 9">
    <name type="scientific">Oidiodendron maius (strain Zn)</name>
    <dbReference type="NCBI Taxonomy" id="913774"/>
    <lineage>
        <taxon>Eukaryota</taxon>
        <taxon>Fungi</taxon>
        <taxon>Dikarya</taxon>
        <taxon>Ascomycota</taxon>
        <taxon>Pezizomycotina</taxon>
        <taxon>Leotiomycetes</taxon>
        <taxon>Leotiomycetes incertae sedis</taxon>
        <taxon>Myxotrichaceae</taxon>
        <taxon>Oidiodendron</taxon>
    </lineage>
</organism>
<evidence type="ECO:0000256" key="4">
    <source>
        <dbReference type="ARBA" id="ARBA00022989"/>
    </source>
</evidence>
<evidence type="ECO:0000256" key="2">
    <source>
        <dbReference type="ARBA" id="ARBA00010992"/>
    </source>
</evidence>
<feature type="transmembrane region" description="Helical" evidence="6">
    <location>
        <begin position="171"/>
        <end position="191"/>
    </location>
</feature>
<sequence>MGETQGISTHVEAITIAESQSLEKRRWMNWRVVMNLLIISLSLALYGYDNALVAPLASLPLFVETYQGPGVGGLPVFTAGSLNLLTCIPLAGAAIGSFAANAIQHKFGRKMTMLAAYGLCSFPGSLLQVFAPGIAAMVVGRFWNYVGISLVTNVAPLYLADIVPAHFRARAVGFTVATASLTGVVATVIVWGTEKIPDKRQYIILLAIQAAAPGSFFLLSLVLSESPMWLLSKGRVDEARIVLASLRTNDIALVETEIFIAQRAQVQQLSGPANIKWWEILRKSQLERTLVSGAGLCLGEASGQILTATYSTVLLVQSGVSDPFRITVILFVINFLGTIVGPFCLDRIGRRPIALGGCVALFLIDTAAGGLACGGLRTRQETDALASLCIVFSFVYAVGFQSMCYVLPTEIPTSRLREATMTWSAFWAYTTAIIMTFAIPQIINAGAGNLGAKAFLIFAGCMAVTTVLTYFYLPETSNRTLAEINEIYLEGVPKRHWKGYRASVIEMVNMQRTVVDIKSVI</sequence>
<protein>
    <recommendedName>
        <fullName evidence="7">Major facilitator superfamily (MFS) profile domain-containing protein</fullName>
    </recommendedName>
</protein>
<dbReference type="InterPro" id="IPR020846">
    <property type="entry name" value="MFS_dom"/>
</dbReference>
<feature type="transmembrane region" description="Helical" evidence="6">
    <location>
        <begin position="419"/>
        <end position="443"/>
    </location>
</feature>
<evidence type="ECO:0000256" key="5">
    <source>
        <dbReference type="ARBA" id="ARBA00023136"/>
    </source>
</evidence>
<name>A0A0C3D628_OIDMZ</name>
<dbReference type="InterPro" id="IPR036259">
    <property type="entry name" value="MFS_trans_sf"/>
</dbReference>
<evidence type="ECO:0000256" key="6">
    <source>
        <dbReference type="SAM" id="Phobius"/>
    </source>
</evidence>
<dbReference type="PANTHER" id="PTHR48022">
    <property type="entry name" value="PLASTIDIC GLUCOSE TRANSPORTER 4"/>
    <property type="match status" value="1"/>
</dbReference>
<comment type="subcellular location">
    <subcellularLocation>
        <location evidence="1">Membrane</location>
        <topology evidence="1">Multi-pass membrane protein</topology>
    </subcellularLocation>
</comment>